<gene>
    <name evidence="7" type="ORF">FMOSSE_LOCUS3083</name>
</gene>
<evidence type="ECO:0000256" key="2">
    <source>
        <dbReference type="ARBA" id="ARBA00006665"/>
    </source>
</evidence>
<keyword evidence="4 6" id="KW-1133">Transmembrane helix</keyword>
<protein>
    <submittedName>
        <fullName evidence="7">9726_t:CDS:1</fullName>
    </submittedName>
</protein>
<name>A0A9N8WCS2_FUNMO</name>
<accession>A0A9N8WCS2</accession>
<dbReference type="AlphaFoldDB" id="A0A9N8WCS2"/>
<evidence type="ECO:0000313" key="7">
    <source>
        <dbReference type="EMBL" id="CAG8482165.1"/>
    </source>
</evidence>
<feature type="transmembrane region" description="Helical" evidence="6">
    <location>
        <begin position="88"/>
        <end position="107"/>
    </location>
</feature>
<feature type="transmembrane region" description="Helical" evidence="6">
    <location>
        <begin position="194"/>
        <end position="215"/>
    </location>
</feature>
<keyword evidence="8" id="KW-1185">Reference proteome</keyword>
<keyword evidence="3 6" id="KW-0812">Transmembrane</keyword>
<evidence type="ECO:0000313" key="8">
    <source>
        <dbReference type="Proteomes" id="UP000789375"/>
    </source>
</evidence>
<dbReference type="Proteomes" id="UP000789375">
    <property type="component" value="Unassembled WGS sequence"/>
</dbReference>
<keyword evidence="5 6" id="KW-0472">Membrane</keyword>
<dbReference type="InterPro" id="IPR005016">
    <property type="entry name" value="TDE1/TMS"/>
</dbReference>
<feature type="transmembrane region" description="Helical" evidence="6">
    <location>
        <begin position="391"/>
        <end position="412"/>
    </location>
</feature>
<proteinExistence type="inferred from homology"/>
<dbReference type="EMBL" id="CAJVPP010000433">
    <property type="protein sequence ID" value="CAG8482165.1"/>
    <property type="molecule type" value="Genomic_DNA"/>
</dbReference>
<feature type="transmembrane region" description="Helical" evidence="6">
    <location>
        <begin position="6"/>
        <end position="27"/>
    </location>
</feature>
<dbReference type="PANTHER" id="PTHR10383:SF9">
    <property type="entry name" value="SERINE INCORPORATOR, ISOFORM F"/>
    <property type="match status" value="1"/>
</dbReference>
<sequence>MGIASNFLGLGAITSCFVSCFSAAACFRTRHCGDSKVARVAYAIMLLLNSILAWVMMSDWVAKKLEKNIHKSLQLNCPEGSCFGVLTVHRICFALSLFHFILGVLVVGVKDTRDPRAAIQNGWWGPKVIFWIILIIGTFFISNDLFLFWGNYVSLIGATIFILVGLILLVDFAHTWSEKCLDKYDQSNNNKWKIILIWSTLLMFAGAILMTSLMYEFFAGSGCSVNQFFISFNLILCVLGILLCIQPKIQEGNPRSGLSQASMVVIYCTYLILSAVTNEPPHDMCNPLKSPHKTRKTSVVFGSLFTFLAIAYSTSRTASQGKALLMNYLSSSDHHYKYHRPKDEQSLPSKHFPDDDDVERRILPSSSLVEKGEKVSYDPVDGKKHEVAYNYVFFHFIFAIAAMYVAMLLTNWNTITITGNEKLVAIGQSFTIVWVKVISSWICFLLYYWSLLAPVLFPDRFYGLKESYKEKKDEISKGKRILGICKKKLREFDDFEESEIPELRKFLLISRTLCLADLKIDNLNSEKSVLEAYGANDEPDKYETTEERDDEIEYSLNPYIFKYGIISGIDDVPDIVLENCDDSCGIKSGDESPKIDHESGNDSLIATVSFEASQELYVNENAIECDDRAVLNFNDHYYERKPSIAVSFSPQDSHEILVPSQLGKRDRGFDKQNAFGVASQAGCKKVKRV</sequence>
<comment type="similarity">
    <text evidence="2">Belongs to the TDE1 family.</text>
</comment>
<feature type="transmembrane region" description="Helical" evidence="6">
    <location>
        <begin position="39"/>
        <end position="57"/>
    </location>
</feature>
<evidence type="ECO:0000256" key="1">
    <source>
        <dbReference type="ARBA" id="ARBA00004141"/>
    </source>
</evidence>
<dbReference type="PANTHER" id="PTHR10383">
    <property type="entry name" value="SERINE INCORPORATOR"/>
    <property type="match status" value="1"/>
</dbReference>
<comment type="caution">
    <text evidence="7">The sequence shown here is derived from an EMBL/GenBank/DDBJ whole genome shotgun (WGS) entry which is preliminary data.</text>
</comment>
<feature type="transmembrane region" description="Helical" evidence="6">
    <location>
        <begin position="128"/>
        <end position="149"/>
    </location>
</feature>
<feature type="transmembrane region" description="Helical" evidence="6">
    <location>
        <begin position="227"/>
        <end position="245"/>
    </location>
</feature>
<dbReference type="Pfam" id="PF03348">
    <property type="entry name" value="Serinc"/>
    <property type="match status" value="1"/>
</dbReference>
<feature type="transmembrane region" description="Helical" evidence="6">
    <location>
        <begin position="432"/>
        <end position="457"/>
    </location>
</feature>
<feature type="transmembrane region" description="Helical" evidence="6">
    <location>
        <begin position="155"/>
        <end position="173"/>
    </location>
</feature>
<dbReference type="GO" id="GO:0016020">
    <property type="term" value="C:membrane"/>
    <property type="evidence" value="ECO:0007669"/>
    <property type="project" value="UniProtKB-SubCell"/>
</dbReference>
<feature type="transmembrane region" description="Helical" evidence="6">
    <location>
        <begin position="297"/>
        <end position="314"/>
    </location>
</feature>
<evidence type="ECO:0000256" key="4">
    <source>
        <dbReference type="ARBA" id="ARBA00022989"/>
    </source>
</evidence>
<organism evidence="7 8">
    <name type="scientific">Funneliformis mosseae</name>
    <name type="common">Endomycorrhizal fungus</name>
    <name type="synonym">Glomus mosseae</name>
    <dbReference type="NCBI Taxonomy" id="27381"/>
    <lineage>
        <taxon>Eukaryota</taxon>
        <taxon>Fungi</taxon>
        <taxon>Fungi incertae sedis</taxon>
        <taxon>Mucoromycota</taxon>
        <taxon>Glomeromycotina</taxon>
        <taxon>Glomeromycetes</taxon>
        <taxon>Glomerales</taxon>
        <taxon>Glomeraceae</taxon>
        <taxon>Funneliformis</taxon>
    </lineage>
</organism>
<comment type="subcellular location">
    <subcellularLocation>
        <location evidence="1">Membrane</location>
        <topology evidence="1">Multi-pass membrane protein</topology>
    </subcellularLocation>
</comment>
<reference evidence="7" key="1">
    <citation type="submission" date="2021-06" db="EMBL/GenBank/DDBJ databases">
        <authorList>
            <person name="Kallberg Y."/>
            <person name="Tangrot J."/>
            <person name="Rosling A."/>
        </authorList>
    </citation>
    <scope>NUCLEOTIDE SEQUENCE</scope>
    <source>
        <strain evidence="7">87-6 pot B 2015</strain>
    </source>
</reference>
<evidence type="ECO:0000256" key="5">
    <source>
        <dbReference type="ARBA" id="ARBA00023136"/>
    </source>
</evidence>
<evidence type="ECO:0000256" key="3">
    <source>
        <dbReference type="ARBA" id="ARBA00022692"/>
    </source>
</evidence>
<evidence type="ECO:0000256" key="6">
    <source>
        <dbReference type="SAM" id="Phobius"/>
    </source>
</evidence>